<dbReference type="InterPro" id="IPR036188">
    <property type="entry name" value="FAD/NAD-bd_sf"/>
</dbReference>
<dbReference type="Gene3D" id="3.30.9.10">
    <property type="entry name" value="D-Amino Acid Oxidase, subunit A, domain 2"/>
    <property type="match status" value="1"/>
</dbReference>
<dbReference type="SUPFAM" id="SSF51905">
    <property type="entry name" value="FAD/NAD(P)-binding domain"/>
    <property type="match status" value="1"/>
</dbReference>
<keyword evidence="1" id="KW-0560">Oxidoreductase</keyword>
<sequence>MRAGFHRAGAQAGRISGTHRSRSLPQRLAAASPPSGARGTAVVTQLFDAVVVGGGIAGTASAYYLRRQGLSVALIEQHAPAWGASGRNPGFLWLQTKAAGTAMEFSLAGRRFVEALAGELPDFGFRACGGLIIYRDEAFAEAARAFVADRAQAGCR</sequence>
<dbReference type="Gene3D" id="3.50.50.60">
    <property type="entry name" value="FAD/NAD(P)-binding domain"/>
    <property type="match status" value="1"/>
</dbReference>
<reference evidence="4 5" key="1">
    <citation type="submission" date="2018-03" db="EMBL/GenBank/DDBJ databases">
        <title>The draft genome of Mesorhizobium sp. 6GN-30.</title>
        <authorList>
            <person name="Liu L."/>
            <person name="Li L."/>
            <person name="Wang T."/>
            <person name="Zhang X."/>
            <person name="Liang L."/>
        </authorList>
    </citation>
    <scope>NUCLEOTIDE SEQUENCE [LARGE SCALE GENOMIC DNA]</scope>
    <source>
        <strain evidence="4 5">6GN30</strain>
    </source>
</reference>
<dbReference type="GO" id="GO:0016491">
    <property type="term" value="F:oxidoreductase activity"/>
    <property type="evidence" value="ECO:0007669"/>
    <property type="project" value="UniProtKB-KW"/>
</dbReference>
<feature type="domain" description="FAD dependent oxidoreductase" evidence="3">
    <location>
        <begin position="48"/>
        <end position="150"/>
    </location>
</feature>
<proteinExistence type="predicted"/>
<evidence type="ECO:0000313" key="5">
    <source>
        <dbReference type="Proteomes" id="UP000241229"/>
    </source>
</evidence>
<dbReference type="AlphaFoldDB" id="A0A2P7RVK4"/>
<evidence type="ECO:0000256" key="2">
    <source>
        <dbReference type="SAM" id="MobiDB-lite"/>
    </source>
</evidence>
<evidence type="ECO:0000256" key="1">
    <source>
        <dbReference type="ARBA" id="ARBA00023002"/>
    </source>
</evidence>
<dbReference type="PANTHER" id="PTHR13847:SF287">
    <property type="entry name" value="FAD-DEPENDENT OXIDOREDUCTASE DOMAIN-CONTAINING PROTEIN 1"/>
    <property type="match status" value="1"/>
</dbReference>
<feature type="region of interest" description="Disordered" evidence="2">
    <location>
        <begin position="1"/>
        <end position="36"/>
    </location>
</feature>
<dbReference type="InterPro" id="IPR006076">
    <property type="entry name" value="FAD-dep_OxRdtase"/>
</dbReference>
<evidence type="ECO:0000313" key="4">
    <source>
        <dbReference type="EMBL" id="PSJ54233.1"/>
    </source>
</evidence>
<dbReference type="Pfam" id="PF01266">
    <property type="entry name" value="DAO"/>
    <property type="match status" value="1"/>
</dbReference>
<dbReference type="Proteomes" id="UP000241229">
    <property type="component" value="Unassembled WGS sequence"/>
</dbReference>
<evidence type="ECO:0000259" key="3">
    <source>
        <dbReference type="Pfam" id="PF01266"/>
    </source>
</evidence>
<keyword evidence="5" id="KW-1185">Reference proteome</keyword>
<dbReference type="GO" id="GO:0005737">
    <property type="term" value="C:cytoplasm"/>
    <property type="evidence" value="ECO:0007669"/>
    <property type="project" value="TreeGrafter"/>
</dbReference>
<protein>
    <recommendedName>
        <fullName evidence="3">FAD dependent oxidoreductase domain-containing protein</fullName>
    </recommendedName>
</protein>
<dbReference type="PANTHER" id="PTHR13847">
    <property type="entry name" value="SARCOSINE DEHYDROGENASE-RELATED"/>
    <property type="match status" value="1"/>
</dbReference>
<gene>
    <name evidence="4" type="ORF">C7I84_24730</name>
</gene>
<name>A0A2P7RVK4_9HYPH</name>
<comment type="caution">
    <text evidence="4">The sequence shown here is derived from an EMBL/GenBank/DDBJ whole genome shotgun (WGS) entry which is preliminary data.</text>
</comment>
<dbReference type="OrthoDB" id="9806601at2"/>
<organism evidence="4 5">
    <name type="scientific">Kumtagia ephedrae</name>
    <dbReference type="NCBI Taxonomy" id="2116701"/>
    <lineage>
        <taxon>Bacteria</taxon>
        <taxon>Pseudomonadati</taxon>
        <taxon>Pseudomonadota</taxon>
        <taxon>Alphaproteobacteria</taxon>
        <taxon>Hyphomicrobiales</taxon>
        <taxon>Phyllobacteriaceae</taxon>
        <taxon>Kumtagia</taxon>
    </lineage>
</organism>
<dbReference type="EMBL" id="PXYK01000031">
    <property type="protein sequence ID" value="PSJ54233.1"/>
    <property type="molecule type" value="Genomic_DNA"/>
</dbReference>
<accession>A0A2P7RVK4</accession>